<proteinExistence type="predicted"/>
<sequence length="80" mass="8661">MKSTPSLKTVMVFTALALLISMVQESAAASKYPGQRSQTQTRSPPPRPPPHQPTHQNRQMQRMLQGGGRQRLGGFSGSSG</sequence>
<feature type="compositionally biased region" description="Pro residues" evidence="1">
    <location>
        <begin position="43"/>
        <end position="52"/>
    </location>
</feature>
<accession>A0A131Y922</accession>
<name>A0A131Y922_RHIAP</name>
<organism evidence="3">
    <name type="scientific">Rhipicephalus appendiculatus</name>
    <name type="common">Brown ear tick</name>
    <dbReference type="NCBI Taxonomy" id="34631"/>
    <lineage>
        <taxon>Eukaryota</taxon>
        <taxon>Metazoa</taxon>
        <taxon>Ecdysozoa</taxon>
        <taxon>Arthropoda</taxon>
        <taxon>Chelicerata</taxon>
        <taxon>Arachnida</taxon>
        <taxon>Acari</taxon>
        <taxon>Parasitiformes</taxon>
        <taxon>Ixodida</taxon>
        <taxon>Ixodoidea</taxon>
        <taxon>Ixodidae</taxon>
        <taxon>Rhipicephalinae</taxon>
        <taxon>Rhipicephalus</taxon>
        <taxon>Rhipicephalus</taxon>
    </lineage>
</organism>
<feature type="compositionally biased region" description="Gly residues" evidence="1">
    <location>
        <begin position="65"/>
        <end position="80"/>
    </location>
</feature>
<feature type="signal peptide" evidence="2">
    <location>
        <begin position="1"/>
        <end position="28"/>
    </location>
</feature>
<reference evidence="3" key="1">
    <citation type="journal article" date="2016" name="Ticks Tick Borne Dis.">
        <title>De novo assembly and annotation of the salivary gland transcriptome of Rhipicephalus appendiculatus male and female ticks during blood feeding.</title>
        <authorList>
            <person name="de Castro M.H."/>
            <person name="de Klerk D."/>
            <person name="Pienaar R."/>
            <person name="Latif A.A."/>
            <person name="Rees D.J."/>
            <person name="Mans B.J."/>
        </authorList>
    </citation>
    <scope>NUCLEOTIDE SEQUENCE</scope>
    <source>
        <tissue evidence="3">Salivary glands</tissue>
    </source>
</reference>
<feature type="region of interest" description="Disordered" evidence="1">
    <location>
        <begin position="26"/>
        <end position="80"/>
    </location>
</feature>
<dbReference type="EMBL" id="GEDV01012744">
    <property type="protein sequence ID" value="JAP75813.1"/>
    <property type="molecule type" value="Transcribed_RNA"/>
</dbReference>
<feature type="chain" id="PRO_5007284388" description="Glycine rich superfamily member" evidence="2">
    <location>
        <begin position="29"/>
        <end position="80"/>
    </location>
</feature>
<evidence type="ECO:0000313" key="3">
    <source>
        <dbReference type="EMBL" id="JAP75813.1"/>
    </source>
</evidence>
<dbReference type="AlphaFoldDB" id="A0A131Y922"/>
<feature type="compositionally biased region" description="Low complexity" evidence="1">
    <location>
        <begin position="53"/>
        <end position="64"/>
    </location>
</feature>
<protein>
    <recommendedName>
        <fullName evidence="4">Glycine rich superfamily member</fullName>
    </recommendedName>
</protein>
<evidence type="ECO:0000256" key="1">
    <source>
        <dbReference type="SAM" id="MobiDB-lite"/>
    </source>
</evidence>
<evidence type="ECO:0008006" key="4">
    <source>
        <dbReference type="Google" id="ProtNLM"/>
    </source>
</evidence>
<keyword evidence="2" id="KW-0732">Signal</keyword>
<evidence type="ECO:0000256" key="2">
    <source>
        <dbReference type="SAM" id="SignalP"/>
    </source>
</evidence>